<dbReference type="AlphaFoldDB" id="A0AAE0T246"/>
<feature type="domain" description="Alpha-carbonic anhydrase" evidence="10">
    <location>
        <begin position="1"/>
        <end position="238"/>
    </location>
</feature>
<dbReference type="GO" id="GO:0008270">
    <property type="term" value="F:zinc ion binding"/>
    <property type="evidence" value="ECO:0007669"/>
    <property type="project" value="UniProtKB-UniRule"/>
</dbReference>
<proteinExistence type="inferred from homology"/>
<organism evidence="11 12">
    <name type="scientific">Potamilus streckersoni</name>
    <dbReference type="NCBI Taxonomy" id="2493646"/>
    <lineage>
        <taxon>Eukaryota</taxon>
        <taxon>Metazoa</taxon>
        <taxon>Spiralia</taxon>
        <taxon>Lophotrochozoa</taxon>
        <taxon>Mollusca</taxon>
        <taxon>Bivalvia</taxon>
        <taxon>Autobranchia</taxon>
        <taxon>Heteroconchia</taxon>
        <taxon>Palaeoheterodonta</taxon>
        <taxon>Unionida</taxon>
        <taxon>Unionoidea</taxon>
        <taxon>Unionidae</taxon>
        <taxon>Ambleminae</taxon>
        <taxon>Lampsilini</taxon>
        <taxon>Potamilus</taxon>
    </lineage>
</organism>
<dbReference type="GO" id="GO:0005576">
    <property type="term" value="C:extracellular region"/>
    <property type="evidence" value="ECO:0007669"/>
    <property type="project" value="UniProtKB-SubCell"/>
</dbReference>
<name>A0AAE0T246_9BIVA</name>
<dbReference type="SUPFAM" id="SSF51069">
    <property type="entry name" value="Carbonic anhydrase"/>
    <property type="match status" value="1"/>
</dbReference>
<evidence type="ECO:0000256" key="1">
    <source>
        <dbReference type="ARBA" id="ARBA00004613"/>
    </source>
</evidence>
<evidence type="ECO:0000256" key="5">
    <source>
        <dbReference type="ARBA" id="ARBA00022723"/>
    </source>
</evidence>
<dbReference type="PROSITE" id="PS51144">
    <property type="entry name" value="ALPHA_CA_2"/>
    <property type="match status" value="1"/>
</dbReference>
<dbReference type="FunFam" id="3.10.200.10:FF:000003">
    <property type="entry name" value="Carbonic anhydrase 12"/>
    <property type="match status" value="1"/>
</dbReference>
<feature type="region of interest" description="Disordered" evidence="9">
    <location>
        <begin position="242"/>
        <end position="270"/>
    </location>
</feature>
<dbReference type="Pfam" id="PF00194">
    <property type="entry name" value="Carb_anhydrase"/>
    <property type="match status" value="1"/>
</dbReference>
<reference evidence="11" key="2">
    <citation type="journal article" date="2021" name="Genome Biol. Evol.">
        <title>Developing a high-quality reference genome for a parasitic bivalve with doubly uniparental inheritance (Bivalvia: Unionida).</title>
        <authorList>
            <person name="Smith C.H."/>
        </authorList>
    </citation>
    <scope>NUCLEOTIDE SEQUENCE</scope>
    <source>
        <strain evidence="11">CHS0354</strain>
        <tissue evidence="11">Mantle</tissue>
    </source>
</reference>
<keyword evidence="12" id="KW-1185">Reference proteome</keyword>
<dbReference type="InterPro" id="IPR018338">
    <property type="entry name" value="Carbonic_anhydrase_a-class_CS"/>
</dbReference>
<dbReference type="Proteomes" id="UP001195483">
    <property type="component" value="Unassembled WGS sequence"/>
</dbReference>
<dbReference type="SMART" id="SM01057">
    <property type="entry name" value="Carb_anhydrase"/>
    <property type="match status" value="1"/>
</dbReference>
<evidence type="ECO:0000256" key="7">
    <source>
        <dbReference type="ARBA" id="ARBA00023180"/>
    </source>
</evidence>
<feature type="compositionally biased region" description="Polar residues" evidence="9">
    <location>
        <begin position="251"/>
        <end position="264"/>
    </location>
</feature>
<evidence type="ECO:0000256" key="3">
    <source>
        <dbReference type="ARBA" id="ARBA00012925"/>
    </source>
</evidence>
<comment type="catalytic activity">
    <reaction evidence="8">
        <text>hydrogencarbonate + H(+) = CO2 + H2O</text>
        <dbReference type="Rhea" id="RHEA:10748"/>
        <dbReference type="ChEBI" id="CHEBI:15377"/>
        <dbReference type="ChEBI" id="CHEBI:15378"/>
        <dbReference type="ChEBI" id="CHEBI:16526"/>
        <dbReference type="ChEBI" id="CHEBI:17544"/>
        <dbReference type="EC" id="4.2.1.1"/>
    </reaction>
</comment>
<dbReference type="GO" id="GO:0004089">
    <property type="term" value="F:carbonate dehydratase activity"/>
    <property type="evidence" value="ECO:0007669"/>
    <property type="project" value="UniProtKB-UniRule"/>
</dbReference>
<dbReference type="Gene3D" id="3.10.200.10">
    <property type="entry name" value="Alpha carbonic anhydrase"/>
    <property type="match status" value="1"/>
</dbReference>
<comment type="cofactor">
    <cofactor evidence="8">
        <name>Zn(2+)</name>
        <dbReference type="ChEBI" id="CHEBI:29105"/>
    </cofactor>
</comment>
<evidence type="ECO:0000313" key="11">
    <source>
        <dbReference type="EMBL" id="KAK3602216.1"/>
    </source>
</evidence>
<keyword evidence="8" id="KW-0456">Lyase</keyword>
<comment type="subcellular location">
    <subcellularLocation>
        <location evidence="1">Secreted</location>
    </subcellularLocation>
</comment>
<keyword evidence="4" id="KW-0964">Secreted</keyword>
<evidence type="ECO:0000256" key="9">
    <source>
        <dbReference type="SAM" id="MobiDB-lite"/>
    </source>
</evidence>
<keyword evidence="5 8" id="KW-0479">Metal-binding</keyword>
<keyword evidence="6 8" id="KW-0862">Zinc</keyword>
<evidence type="ECO:0000259" key="10">
    <source>
        <dbReference type="PROSITE" id="PS51144"/>
    </source>
</evidence>
<accession>A0AAE0T246</accession>
<protein>
    <recommendedName>
        <fullName evidence="3 8">Carbonic anhydrase</fullName>
        <ecNumber evidence="3 8">4.2.1.1</ecNumber>
    </recommendedName>
</protein>
<evidence type="ECO:0000256" key="2">
    <source>
        <dbReference type="ARBA" id="ARBA00010718"/>
    </source>
</evidence>
<dbReference type="EMBL" id="JAEAOA010002326">
    <property type="protein sequence ID" value="KAK3602216.1"/>
    <property type="molecule type" value="Genomic_DNA"/>
</dbReference>
<sequence length="270" mass="30979">MRQSPISIRTNDTVVDSERLAPIHMTDYESPSKLQMRLENKGYTAEVEFKGVPSSITGGGLTDIYRAKQFHFHWGKIDKRGSEHAIDRNYFPMEMHIVHYSTNYTNFSEALDKQDGLAVLAFLFEVGSHNIHLDDLVNQLSKVTHKGDHTRLETFSFCYLLPSTLDTYCRYSGSLTTPPCYESVNWFIFYETIEISEQQLNAFRNILQTFENQTKTANISNDFRPTQPLNLRIVSCSKNMRTRGNKKASKGSPTINFGQQQSTPKHLKHP</sequence>
<keyword evidence="7" id="KW-0325">Glycoprotein</keyword>
<evidence type="ECO:0000256" key="8">
    <source>
        <dbReference type="RuleBase" id="RU367011"/>
    </source>
</evidence>
<dbReference type="InterPro" id="IPR023561">
    <property type="entry name" value="Carbonic_anhydrase_a-class"/>
</dbReference>
<dbReference type="InterPro" id="IPR001148">
    <property type="entry name" value="CA_dom"/>
</dbReference>
<reference evidence="11" key="1">
    <citation type="journal article" date="2021" name="Genome Biol. Evol.">
        <title>A High-Quality Reference Genome for a Parasitic Bivalve with Doubly Uniparental Inheritance (Bivalvia: Unionida).</title>
        <authorList>
            <person name="Smith C.H."/>
        </authorList>
    </citation>
    <scope>NUCLEOTIDE SEQUENCE</scope>
    <source>
        <strain evidence="11">CHS0354</strain>
    </source>
</reference>
<dbReference type="EC" id="4.2.1.1" evidence="3 8"/>
<dbReference type="PANTHER" id="PTHR18952">
    <property type="entry name" value="CARBONIC ANHYDRASE"/>
    <property type="match status" value="1"/>
</dbReference>
<comment type="function">
    <text evidence="8">Reversible hydration of carbon dioxide.</text>
</comment>
<dbReference type="PROSITE" id="PS00162">
    <property type="entry name" value="ALPHA_CA_1"/>
    <property type="match status" value="1"/>
</dbReference>
<comment type="similarity">
    <text evidence="2 8">Belongs to the alpha-carbonic anhydrase family.</text>
</comment>
<evidence type="ECO:0000313" key="12">
    <source>
        <dbReference type="Proteomes" id="UP001195483"/>
    </source>
</evidence>
<dbReference type="GO" id="GO:0005737">
    <property type="term" value="C:cytoplasm"/>
    <property type="evidence" value="ECO:0007669"/>
    <property type="project" value="TreeGrafter"/>
</dbReference>
<evidence type="ECO:0000256" key="6">
    <source>
        <dbReference type="ARBA" id="ARBA00022833"/>
    </source>
</evidence>
<evidence type="ECO:0000256" key="4">
    <source>
        <dbReference type="ARBA" id="ARBA00022525"/>
    </source>
</evidence>
<gene>
    <name evidence="11" type="ORF">CHS0354_039962</name>
</gene>
<dbReference type="InterPro" id="IPR036398">
    <property type="entry name" value="CA_dom_sf"/>
</dbReference>
<dbReference type="PANTHER" id="PTHR18952:SF124">
    <property type="entry name" value="CARBONIC ANHYDRASE 7"/>
    <property type="match status" value="1"/>
</dbReference>
<dbReference type="CDD" id="cd00326">
    <property type="entry name" value="alpha_CA"/>
    <property type="match status" value="1"/>
</dbReference>
<reference evidence="11" key="3">
    <citation type="submission" date="2023-05" db="EMBL/GenBank/DDBJ databases">
        <authorList>
            <person name="Smith C.H."/>
        </authorList>
    </citation>
    <scope>NUCLEOTIDE SEQUENCE</scope>
    <source>
        <strain evidence="11">CHS0354</strain>
        <tissue evidence="11">Mantle</tissue>
    </source>
</reference>
<comment type="caution">
    <text evidence="11">The sequence shown here is derived from an EMBL/GenBank/DDBJ whole genome shotgun (WGS) entry which is preliminary data.</text>
</comment>